<dbReference type="AlphaFoldDB" id="A0A3M7PR57"/>
<keyword evidence="1" id="KW-0677">Repeat</keyword>
<dbReference type="STRING" id="10195.A0A3M7PR57"/>
<evidence type="ECO:0000259" key="2">
    <source>
        <dbReference type="SMART" id="SM00382"/>
    </source>
</evidence>
<dbReference type="SUPFAM" id="SSF50978">
    <property type="entry name" value="WD40 repeat-like"/>
    <property type="match status" value="1"/>
</dbReference>
<comment type="caution">
    <text evidence="3">The sequence shown here is derived from an EMBL/GenBank/DDBJ whole genome shotgun (WGS) entry which is preliminary data.</text>
</comment>
<keyword evidence="4" id="KW-1185">Reference proteome</keyword>
<dbReference type="InterPro" id="IPR027417">
    <property type="entry name" value="P-loop_NTPase"/>
</dbReference>
<dbReference type="InterPro" id="IPR052752">
    <property type="entry name" value="NACHT-WD_repeat"/>
</dbReference>
<organism evidence="3 4">
    <name type="scientific">Brachionus plicatilis</name>
    <name type="common">Marine rotifer</name>
    <name type="synonym">Brachionus muelleri</name>
    <dbReference type="NCBI Taxonomy" id="10195"/>
    <lineage>
        <taxon>Eukaryota</taxon>
        <taxon>Metazoa</taxon>
        <taxon>Spiralia</taxon>
        <taxon>Gnathifera</taxon>
        <taxon>Rotifera</taxon>
        <taxon>Eurotatoria</taxon>
        <taxon>Monogononta</taxon>
        <taxon>Pseudotrocha</taxon>
        <taxon>Ploima</taxon>
        <taxon>Brachionidae</taxon>
        <taxon>Brachionus</taxon>
    </lineage>
</organism>
<dbReference type="SUPFAM" id="SSF52540">
    <property type="entry name" value="P-loop containing nucleoside triphosphate hydrolases"/>
    <property type="match status" value="1"/>
</dbReference>
<evidence type="ECO:0000256" key="1">
    <source>
        <dbReference type="ARBA" id="ARBA00022737"/>
    </source>
</evidence>
<dbReference type="PANTHER" id="PTHR19871:SF14">
    <property type="entry name" value="DUF4062 DOMAIN-CONTAINING PROTEIN"/>
    <property type="match status" value="1"/>
</dbReference>
<dbReference type="InterPro" id="IPR003593">
    <property type="entry name" value="AAA+_ATPase"/>
</dbReference>
<dbReference type="Proteomes" id="UP000276133">
    <property type="component" value="Unassembled WGS sequence"/>
</dbReference>
<sequence length="1225" mass="143639">THIERDYLIKNVYPKLRQYCQKSYGLDFLIYDMRWGISNEITTSHMTTTVCLNEIKNCQNTSVGPNFVAFLSHRYGSRSLPTRIKANEYEILLKELNSSNDYDKTFNFDDEENKINFRIENMLVFCYDLDDNETPARYKLKHIDKIIKNFKENDSILNRVWNKLEKKLGYLLRALAENCLIKKLITPVEHERYFVSVTEKEIFNGILKAKNVEKNVLYFEREIEDLDENIEKNVSIAKRFTELDKKNCADKEVRNLLDELKYKKIPSKLPESNMFKFKVKWDSKSGISLDTHREYIEKFAETFYEQVKKLIDVNYEQQKEFDDLSHEDHELIQEVIDHACFCNETVSKFHGRADILQEIQKYLLDASNNIPYVLHGESGCGKTAILAKIASEIFKIVPDPDNYCVLLRFLGTTPISSDIIKTFQSLIRQLSKIFNIQMNEFKAKNEIEAKDELEYTLSYVHKNYPNNKIVIILDSIDQLNSHFYNLNWLITRLNRNVKIVFSTLPDHGNILQILKIRIDHQNLRKICSLDTKLAEEIILDWLQRKDRKITSQQLRILKELFEQATLYPLYVKLIFDVVSKWTSFFEPDQDFFECLHIDSLIRYIFNSLEKVHGRLLFSRTIIYMNLFKNGISENEIEDIISLDDDVLYDIFEFHAPPIRKLPKALWSRIKNDLKEYMVEKEVDDTRVIYWYHRRFIEVSNSFYVSGLGEEERTSIFSNIVDFFNETWKNKPKPYKYNDYLTKKFGLKNGEAEEIRETGIQPTVTVLPDGTFRYNKRKLSELPSIISSLNGNIAIILACDLVYFDLDFLTGLFKHKTYNEIILELHGFSRRGGTYSILNDIKNNIHDFKVFQVALLQCANVMKDNPEALMIHFLSRSLNFYNHLKYFTKLIDQYYLQSPKYYSLILAHQFMEPPLGELIFQLDKHSSPIMNTIIGGNNSSLVITISNEIFVFNLNKGINLGYIDVNNFTEEKVWISAYSSNSIQSFSVLKEIPGGVVICSKNEIRIIKFDSSVRLIYKTGLKKVLSCVIPFTENFLIIFYEDENFFEIFNIETNQNYMTVNLEHKLVKVTNSFRENSMIDLNYSEIVVAVCLENYEIKIYAIRNNNGKITCRLGRNYSNGCITKNDKLIAVSEGSFDIFYFDIKHDILKIVKLGNIDAHFDQITFIYPKDDFLLTASKDSSMKVFSTNILDDFSELKIKIHKAFTEVEELVNINIQFLFSKLVHSK</sequence>
<accession>A0A3M7PR57</accession>
<dbReference type="OrthoDB" id="2325716at2759"/>
<dbReference type="Pfam" id="PF24883">
    <property type="entry name" value="NPHP3_N"/>
    <property type="match status" value="1"/>
</dbReference>
<feature type="domain" description="AAA+ ATPase" evidence="2">
    <location>
        <begin position="368"/>
        <end position="524"/>
    </location>
</feature>
<dbReference type="PANTHER" id="PTHR19871">
    <property type="entry name" value="BETA TRANSDUCIN-RELATED PROTEIN"/>
    <property type="match status" value="1"/>
</dbReference>
<gene>
    <name evidence="3" type="ORF">BpHYR1_051841</name>
</gene>
<protein>
    <submittedName>
        <fullName evidence="3">NACHT and WD repeat domain-containing 2-like</fullName>
    </submittedName>
</protein>
<dbReference type="InterPro" id="IPR056884">
    <property type="entry name" value="NPHP3-like_N"/>
</dbReference>
<evidence type="ECO:0000313" key="4">
    <source>
        <dbReference type="Proteomes" id="UP000276133"/>
    </source>
</evidence>
<dbReference type="EMBL" id="REGN01009235">
    <property type="protein sequence ID" value="RNA01612.1"/>
    <property type="molecule type" value="Genomic_DNA"/>
</dbReference>
<dbReference type="Gene3D" id="3.40.50.300">
    <property type="entry name" value="P-loop containing nucleotide triphosphate hydrolases"/>
    <property type="match status" value="1"/>
</dbReference>
<dbReference type="SMART" id="SM00382">
    <property type="entry name" value="AAA"/>
    <property type="match status" value="1"/>
</dbReference>
<name>A0A3M7PR57_BRAPC</name>
<proteinExistence type="predicted"/>
<feature type="non-terminal residue" evidence="3">
    <location>
        <position position="1"/>
    </location>
</feature>
<reference evidence="3 4" key="1">
    <citation type="journal article" date="2018" name="Sci. Rep.">
        <title>Genomic signatures of local adaptation to the degree of environmental predictability in rotifers.</title>
        <authorList>
            <person name="Franch-Gras L."/>
            <person name="Hahn C."/>
            <person name="Garcia-Roger E.M."/>
            <person name="Carmona M.J."/>
            <person name="Serra M."/>
            <person name="Gomez A."/>
        </authorList>
    </citation>
    <scope>NUCLEOTIDE SEQUENCE [LARGE SCALE GENOMIC DNA]</scope>
    <source>
        <strain evidence="3">HYR1</strain>
    </source>
</reference>
<evidence type="ECO:0000313" key="3">
    <source>
        <dbReference type="EMBL" id="RNA01612.1"/>
    </source>
</evidence>
<dbReference type="CDD" id="cd00009">
    <property type="entry name" value="AAA"/>
    <property type="match status" value="1"/>
</dbReference>
<dbReference type="InterPro" id="IPR036322">
    <property type="entry name" value="WD40_repeat_dom_sf"/>
</dbReference>